<sequence length="621" mass="69635">MSSTVKSKDRSSSAGQKFWHLKKLALGKANNNADQPHQRPPSPAESAYSIDTMSLCDEESPKPRSKRLSVLLSHRRQSGSNNKVSPSKGGMSSAMSVQNIQALSSNASLHNTVRASNTPTRPSVRQRTMSHTAGATNANDTRAAFLRTRHSSNVEQQPQLSRHMSIKDQQRGGGAFSKPHEDDPATNGRRVRGLRPAASLANLKSASNNSRYSSDDQQSPPLSPTSPRSQQQSPVLLAASPGNRSMSLANTTTTTTTRASKPPTPRNSQPPTPKSPVSKEGAAAAAQDESDVSWSSQEDTTKDDDSLSSHSLESSKGSEEYWQHKLEKERAVVKALQRQKEACNKDITFLSQSVDELSSEKHEWKQKYENEKTNKERIQDDLSSTTDKLNETREQVKMLVTENDQLRTELQDQKRKYEESMQKEKKDVDHEKLQAQLRHSQDQVRVLKATMEQFLRMGIFSEEPSVYQDIASRFSTQLKARYSLLHDRITAYISLIIHVMYYYVHSPVECIAERQQQQVATAPPTPPTPAAQTSSSEPKQKDEASKNKDNNKEIKSPADLDVVLRELSREKELLQSEYSKIPISGVNALTRRRMEELEERLDAVDSQMSKTKLKYRDLLKK</sequence>
<keyword evidence="1" id="KW-0175">Coiled coil</keyword>
<feature type="compositionally biased region" description="Low complexity" evidence="2">
    <location>
        <begin position="197"/>
        <end position="234"/>
    </location>
</feature>
<evidence type="ECO:0000256" key="1">
    <source>
        <dbReference type="SAM" id="Coils"/>
    </source>
</evidence>
<feature type="compositionally biased region" description="Polar residues" evidence="2">
    <location>
        <begin position="93"/>
        <end position="140"/>
    </location>
</feature>
<feature type="compositionally biased region" description="Pro residues" evidence="2">
    <location>
        <begin position="262"/>
        <end position="274"/>
    </location>
</feature>
<evidence type="ECO:0000313" key="4">
    <source>
        <dbReference type="Proteomes" id="UP000027586"/>
    </source>
</evidence>
<reference evidence="3" key="1">
    <citation type="submission" date="2013-08" db="EMBL/GenBank/DDBJ databases">
        <title>Gene expansion shapes genome architecture in the human pathogen Lichtheimia corymbifera: an evolutionary genomics analysis in the ancient terrestrial Mucorales (Mucoromycotina).</title>
        <authorList>
            <person name="Schwartze V.U."/>
            <person name="Winter S."/>
            <person name="Shelest E."/>
            <person name="Marcet-Houben M."/>
            <person name="Horn F."/>
            <person name="Wehner S."/>
            <person name="Hoffmann K."/>
            <person name="Riege K."/>
            <person name="Sammeth M."/>
            <person name="Nowrousian M."/>
            <person name="Valiante V."/>
            <person name="Linde J."/>
            <person name="Jacobsen I.D."/>
            <person name="Marz M."/>
            <person name="Brakhage A.A."/>
            <person name="Gabaldon T."/>
            <person name="Bocker S."/>
            <person name="Voigt K."/>
        </authorList>
    </citation>
    <scope>NUCLEOTIDE SEQUENCE [LARGE SCALE GENOMIC DNA]</scope>
    <source>
        <strain evidence="3">FSU 9682</strain>
    </source>
</reference>
<feature type="compositionally biased region" description="Low complexity" evidence="2">
    <location>
        <begin position="251"/>
        <end position="261"/>
    </location>
</feature>
<protein>
    <recommendedName>
        <fullName evidence="5">Enkurin domain-containing protein</fullName>
    </recommendedName>
</protein>
<feature type="compositionally biased region" description="Basic and acidic residues" evidence="2">
    <location>
        <begin position="1"/>
        <end position="11"/>
    </location>
</feature>
<accession>A0A068SDM1</accession>
<dbReference type="OrthoDB" id="5600564at2759"/>
<dbReference type="VEuPathDB" id="FungiDB:LCOR_11248.1"/>
<evidence type="ECO:0008006" key="5">
    <source>
        <dbReference type="Google" id="ProtNLM"/>
    </source>
</evidence>
<evidence type="ECO:0000313" key="3">
    <source>
        <dbReference type="EMBL" id="CDH60463.1"/>
    </source>
</evidence>
<name>A0A068SDM1_9FUNG</name>
<comment type="caution">
    <text evidence="3">The sequence shown here is derived from an EMBL/GenBank/DDBJ whole genome shotgun (WGS) entry which is preliminary data.</text>
</comment>
<organism evidence="3 4">
    <name type="scientific">Lichtheimia corymbifera JMRC:FSU:9682</name>
    <dbReference type="NCBI Taxonomy" id="1263082"/>
    <lineage>
        <taxon>Eukaryota</taxon>
        <taxon>Fungi</taxon>
        <taxon>Fungi incertae sedis</taxon>
        <taxon>Mucoromycota</taxon>
        <taxon>Mucoromycotina</taxon>
        <taxon>Mucoromycetes</taxon>
        <taxon>Mucorales</taxon>
        <taxon>Lichtheimiaceae</taxon>
        <taxon>Lichtheimia</taxon>
    </lineage>
</organism>
<feature type="region of interest" description="Disordered" evidence="2">
    <location>
        <begin position="1"/>
        <end position="322"/>
    </location>
</feature>
<feature type="compositionally biased region" description="Basic and acidic residues" evidence="2">
    <location>
        <begin position="538"/>
        <end position="559"/>
    </location>
</feature>
<feature type="compositionally biased region" description="Basic residues" evidence="2">
    <location>
        <begin position="63"/>
        <end position="77"/>
    </location>
</feature>
<feature type="region of interest" description="Disordered" evidence="2">
    <location>
        <begin position="517"/>
        <end position="559"/>
    </location>
</feature>
<feature type="compositionally biased region" description="Polar residues" evidence="2">
    <location>
        <begin position="151"/>
        <end position="162"/>
    </location>
</feature>
<dbReference type="Proteomes" id="UP000027586">
    <property type="component" value="Unassembled WGS sequence"/>
</dbReference>
<keyword evidence="4" id="KW-1185">Reference proteome</keyword>
<gene>
    <name evidence="3" type="ORF">LCOR_11248.1</name>
</gene>
<feature type="coiled-coil region" evidence="1">
    <location>
        <begin position="587"/>
        <end position="614"/>
    </location>
</feature>
<dbReference type="EMBL" id="CBTN010000093">
    <property type="protein sequence ID" value="CDH60463.1"/>
    <property type="molecule type" value="Genomic_DNA"/>
</dbReference>
<evidence type="ECO:0000256" key="2">
    <source>
        <dbReference type="SAM" id="MobiDB-lite"/>
    </source>
</evidence>
<dbReference type="AlphaFoldDB" id="A0A068SDM1"/>
<proteinExistence type="predicted"/>
<feature type="coiled-coil region" evidence="1">
    <location>
        <begin position="326"/>
        <end position="450"/>
    </location>
</feature>